<organism evidence="3 4">
    <name type="scientific">Opisthorchis viverrini</name>
    <name type="common">Southeast Asian liver fluke</name>
    <dbReference type="NCBI Taxonomy" id="6198"/>
    <lineage>
        <taxon>Eukaryota</taxon>
        <taxon>Metazoa</taxon>
        <taxon>Spiralia</taxon>
        <taxon>Lophotrochozoa</taxon>
        <taxon>Platyhelminthes</taxon>
        <taxon>Trematoda</taxon>
        <taxon>Digenea</taxon>
        <taxon>Opisthorchiida</taxon>
        <taxon>Opisthorchiata</taxon>
        <taxon>Opisthorchiidae</taxon>
        <taxon>Opisthorchis</taxon>
    </lineage>
</organism>
<accession>A0A075A590</accession>
<proteinExistence type="predicted"/>
<keyword evidence="4" id="KW-1185">Reference proteome</keyword>
<dbReference type="Proteomes" id="UP000054324">
    <property type="component" value="Unassembled WGS sequence"/>
</dbReference>
<evidence type="ECO:0000313" key="3">
    <source>
        <dbReference type="EMBL" id="KER30750.1"/>
    </source>
</evidence>
<sequence>MGEEFTICRADESHITKTLSLIDQCALDAFGKINLLNIFERALISLAVLNKSEEVIGCACFSDAPSQKYCEPENWRPWFEGAVGLPDVSSKNSVFVQFITVKVKHAEVPLKELCKTVFTELIEIQNIFMVTESTSKYGKMFVLFFSSFITVLSETKPFRICAESKNLGNVTVSVAHRHEVFPVLFSRMAIVEDNDDIVPLFNSQTDTLRKTYGNYYIAELVEAQSEELKCIVVECERRAVGFVSGTRRVDFNSLNEQYDLSILHGLKKPHKDDILNQDDAPKQENPHDHIKESYISKEEQIELQDPITRCETKSIGEETPETWICRSFLGESTRCSEFIPTYAGAPNAFAIQLYAFKPGFESRFVDMLPLLFDQFPGLDYAIIGVPRPTPTFSMLRYFARCRVRKGHDPADELYVFHRSGLLSDFVVRRTKHEDKEQIERLICRMDVEDQKLLLGDLSAYISHGRDTDGAVITSFVAVSMGRVVGVIILRDEREIEWIRAHYDIEEFIHYGHHARNEHATVYHFALAANYHCRRTLFLREVLRLANKTCIYYRILPPYAKDAKYTKSTLVTCLSDLVLVRPRRQILYPPKEILGEKAPEERVMHQVDDPPALMMSTVKLLSKPRHDINARIIVVGASTTGLAVLATLATCSHLRFNNLVLLSTNGLPGDALEKPDPLLFRFLHTDHCYPTEVLGQYGLRHCVHVIRGKLTGIDRKFKFITIDHKQRLSFDHVVITTGLQYHICSPGTDDKIKEPIPYETPFRRTRRFSLNYPTALRPKNLFLINDWVDASNVVDWVRTKYLTNLSTDELNVPEWKKKRVEYLKPTYSDNEDSLRASTEDLEECLNEENKIIVYGYNLDCYTCVEALLECGVPGGLILMVQPPRLEGEKLPFEDRKVSSAVEMELGRAEVRVLRGCTLLEWDKNDPPDIEELSEVTFVSNKETLTIKCKALFCFYEKTVDYDLFMAVNNACFVFDARLAVDINFYTNDRAVRAAGPVTKLQRIYYNDQWRHELANSQEVGRLLGQELLNLFNPAVATPEKPQKDDNRLLPRFDEPKVVGGRLPGGFNYLYINAPTPNDLSTELSEDHAGGCLITTGTAEEGNGYFSLHINKFGTVQTITCLSKKEIPTSNYIQLYSVHAKLLNKLVNRYQEGLITDLYDFLNDVWPLVIYHDRFPEAEAEAHDMLYEPSQRDETCLGSLVRKMLADNGEITPEDMKKLKAIYLDEGYKQRVERHLLSFINNNYNTLPMYAKPDLV</sequence>
<dbReference type="GeneID" id="20317084"/>
<dbReference type="STRING" id="6198.A0A075A590"/>
<evidence type="ECO:0000259" key="2">
    <source>
        <dbReference type="Pfam" id="PF23150"/>
    </source>
</evidence>
<dbReference type="InterPro" id="IPR056299">
    <property type="entry name" value="CFAP61_dimer"/>
</dbReference>
<dbReference type="KEGG" id="ovi:T265_02896"/>
<dbReference type="SUPFAM" id="SSF51905">
    <property type="entry name" value="FAD/NAD(P)-binding domain"/>
    <property type="match status" value="1"/>
</dbReference>
<evidence type="ECO:0000313" key="4">
    <source>
        <dbReference type="Proteomes" id="UP000054324"/>
    </source>
</evidence>
<dbReference type="Pfam" id="PF23150">
    <property type="entry name" value="CFAP61_dimer"/>
    <property type="match status" value="1"/>
</dbReference>
<dbReference type="Pfam" id="PF16092">
    <property type="entry name" value="CFAP61_N"/>
    <property type="match status" value="1"/>
</dbReference>
<dbReference type="PANTHER" id="PTHR21178">
    <property type="entry name" value="CILIA- AND FLAGELLA-ASSOCIATED PROTEIN 61"/>
    <property type="match status" value="1"/>
</dbReference>
<dbReference type="AlphaFoldDB" id="A0A075A590"/>
<feature type="domain" description="CFAP61 dimerisation" evidence="2">
    <location>
        <begin position="1049"/>
        <end position="1167"/>
    </location>
</feature>
<protein>
    <submittedName>
        <fullName evidence="3">Uncharacterized protein</fullName>
    </submittedName>
</protein>
<feature type="domain" description="Cilia- and flagella-associated protein 61 N-terminal" evidence="1">
    <location>
        <begin position="7"/>
        <end position="269"/>
    </location>
</feature>
<dbReference type="RefSeq" id="XP_009165513.1">
    <property type="nucleotide sequence ID" value="XM_009167249.1"/>
</dbReference>
<dbReference type="OrthoDB" id="382863at2759"/>
<dbReference type="PANTHER" id="PTHR21178:SF8">
    <property type="entry name" value="CILIA- AND FLAGELLA-ASSOCIATED PROTEIN 61"/>
    <property type="match status" value="1"/>
</dbReference>
<gene>
    <name evidence="3" type="ORF">T265_02896</name>
</gene>
<dbReference type="CTD" id="20317084"/>
<evidence type="ECO:0000259" key="1">
    <source>
        <dbReference type="Pfam" id="PF16092"/>
    </source>
</evidence>
<dbReference type="EMBL" id="KL596656">
    <property type="protein sequence ID" value="KER30750.1"/>
    <property type="molecule type" value="Genomic_DNA"/>
</dbReference>
<dbReference type="InterPro" id="IPR032151">
    <property type="entry name" value="CFAP61_N"/>
</dbReference>
<dbReference type="InterPro" id="IPR038884">
    <property type="entry name" value="CFAP61"/>
</dbReference>
<name>A0A075A590_OPIVI</name>
<reference evidence="3 4" key="1">
    <citation type="submission" date="2013-11" db="EMBL/GenBank/DDBJ databases">
        <title>Opisthorchis viverrini - life in the bile duct.</title>
        <authorList>
            <person name="Young N.D."/>
            <person name="Nagarajan N."/>
            <person name="Lin S.J."/>
            <person name="Korhonen P.K."/>
            <person name="Jex A.R."/>
            <person name="Hall R.S."/>
            <person name="Safavi-Hemami H."/>
            <person name="Kaewkong W."/>
            <person name="Bertrand D."/>
            <person name="Gao S."/>
            <person name="Seet Q."/>
            <person name="Wongkham S."/>
            <person name="Teh B.T."/>
            <person name="Wongkham C."/>
            <person name="Intapan P.M."/>
            <person name="Maleewong W."/>
            <person name="Yang X."/>
            <person name="Hu M."/>
            <person name="Wang Z."/>
            <person name="Hofmann A."/>
            <person name="Sternberg P.W."/>
            <person name="Tan P."/>
            <person name="Wang J."/>
            <person name="Gasser R.B."/>
        </authorList>
    </citation>
    <scope>NUCLEOTIDE SEQUENCE [LARGE SCALE GENOMIC DNA]</scope>
</reference>
<dbReference type="InterPro" id="IPR036188">
    <property type="entry name" value="FAD/NAD-bd_sf"/>
</dbReference>